<keyword evidence="1" id="KW-0805">Transcription regulation</keyword>
<dbReference type="Pfam" id="PF07729">
    <property type="entry name" value="FCD"/>
    <property type="match status" value="1"/>
</dbReference>
<dbReference type="InterPro" id="IPR000524">
    <property type="entry name" value="Tscrpt_reg_HTH_GntR"/>
</dbReference>
<dbReference type="PRINTS" id="PR00035">
    <property type="entry name" value="HTHGNTR"/>
</dbReference>
<dbReference type="InterPro" id="IPR036390">
    <property type="entry name" value="WH_DNA-bd_sf"/>
</dbReference>
<evidence type="ECO:0000259" key="4">
    <source>
        <dbReference type="PROSITE" id="PS50949"/>
    </source>
</evidence>
<feature type="domain" description="HTH gntR-type" evidence="4">
    <location>
        <begin position="12"/>
        <end position="79"/>
    </location>
</feature>
<dbReference type="Gene3D" id="1.10.10.10">
    <property type="entry name" value="Winged helix-like DNA-binding domain superfamily/Winged helix DNA-binding domain"/>
    <property type="match status" value="1"/>
</dbReference>
<protein>
    <submittedName>
        <fullName evidence="5">GntR family transcriptional regulator</fullName>
    </submittedName>
</protein>
<dbReference type="Proteomes" id="UP001165405">
    <property type="component" value="Unassembled WGS sequence"/>
</dbReference>
<dbReference type="PROSITE" id="PS50949">
    <property type="entry name" value="HTH_GNTR"/>
    <property type="match status" value="1"/>
</dbReference>
<dbReference type="SUPFAM" id="SSF46785">
    <property type="entry name" value="Winged helix' DNA-binding domain"/>
    <property type="match status" value="1"/>
</dbReference>
<dbReference type="GO" id="GO:0003700">
    <property type="term" value="F:DNA-binding transcription factor activity"/>
    <property type="evidence" value="ECO:0007669"/>
    <property type="project" value="InterPro"/>
</dbReference>
<dbReference type="RefSeq" id="WP_236089111.1">
    <property type="nucleotide sequence ID" value="NZ_JAKGSG010000029.1"/>
</dbReference>
<name>A0AA41QDT8_9MICO</name>
<dbReference type="SMART" id="SM00895">
    <property type="entry name" value="FCD"/>
    <property type="match status" value="1"/>
</dbReference>
<sequence length="223" mass="24124">MSALEGLVVQRSTAAQQLAAGLASRIVAGAFAPGDRLRESAIATELGVARNTVREAVRILEQTGLVQYEVNRGAVVISPTPEKVDALYTARELLETTAVSKPVGEPALAALRTAYDELVAAAASHDALRIVDVDLAFHSAIVATLGSTRLDEFYAELMVELRFYLTVLSLEDREFEHPDDILAEHRTILEAIESGDTATAVQHVRSHIETNARRVIEILDGRA</sequence>
<dbReference type="SUPFAM" id="SSF48008">
    <property type="entry name" value="GntR ligand-binding domain-like"/>
    <property type="match status" value="1"/>
</dbReference>
<dbReference type="AlphaFoldDB" id="A0AA41QDT8"/>
<keyword evidence="2" id="KW-0238">DNA-binding</keyword>
<keyword evidence="6" id="KW-1185">Reference proteome</keyword>
<organism evidence="5 6">
    <name type="scientific">Antribacter soli</name>
    <dbReference type="NCBI Taxonomy" id="2910976"/>
    <lineage>
        <taxon>Bacteria</taxon>
        <taxon>Bacillati</taxon>
        <taxon>Actinomycetota</taxon>
        <taxon>Actinomycetes</taxon>
        <taxon>Micrococcales</taxon>
        <taxon>Promicromonosporaceae</taxon>
        <taxon>Antribacter</taxon>
    </lineage>
</organism>
<accession>A0AA41QDT8</accession>
<dbReference type="Gene3D" id="1.20.120.530">
    <property type="entry name" value="GntR ligand-binding domain-like"/>
    <property type="match status" value="1"/>
</dbReference>
<dbReference type="EMBL" id="JAKGSG010000029">
    <property type="protein sequence ID" value="MCF4121312.1"/>
    <property type="molecule type" value="Genomic_DNA"/>
</dbReference>
<dbReference type="GO" id="GO:0003677">
    <property type="term" value="F:DNA binding"/>
    <property type="evidence" value="ECO:0007669"/>
    <property type="project" value="UniProtKB-KW"/>
</dbReference>
<dbReference type="Pfam" id="PF00392">
    <property type="entry name" value="GntR"/>
    <property type="match status" value="1"/>
</dbReference>
<dbReference type="InterPro" id="IPR008920">
    <property type="entry name" value="TF_FadR/GntR_C"/>
</dbReference>
<keyword evidence="3" id="KW-0804">Transcription</keyword>
<dbReference type="InterPro" id="IPR036388">
    <property type="entry name" value="WH-like_DNA-bd_sf"/>
</dbReference>
<reference evidence="5" key="1">
    <citation type="submission" date="2022-01" db="EMBL/GenBank/DDBJ databases">
        <title>Antribacter sp. nov., isolated from Guizhou of China.</title>
        <authorList>
            <person name="Chengliang C."/>
            <person name="Ya Z."/>
        </authorList>
    </citation>
    <scope>NUCLEOTIDE SEQUENCE</scope>
    <source>
        <strain evidence="5">KLBMP 9083</strain>
    </source>
</reference>
<gene>
    <name evidence="5" type="ORF">L1785_09985</name>
</gene>
<evidence type="ECO:0000256" key="3">
    <source>
        <dbReference type="ARBA" id="ARBA00023163"/>
    </source>
</evidence>
<dbReference type="InterPro" id="IPR011711">
    <property type="entry name" value="GntR_C"/>
</dbReference>
<evidence type="ECO:0000256" key="1">
    <source>
        <dbReference type="ARBA" id="ARBA00023015"/>
    </source>
</evidence>
<dbReference type="CDD" id="cd07377">
    <property type="entry name" value="WHTH_GntR"/>
    <property type="match status" value="1"/>
</dbReference>
<evidence type="ECO:0000313" key="6">
    <source>
        <dbReference type="Proteomes" id="UP001165405"/>
    </source>
</evidence>
<comment type="caution">
    <text evidence="5">The sequence shown here is derived from an EMBL/GenBank/DDBJ whole genome shotgun (WGS) entry which is preliminary data.</text>
</comment>
<dbReference type="SMART" id="SM00345">
    <property type="entry name" value="HTH_GNTR"/>
    <property type="match status" value="1"/>
</dbReference>
<evidence type="ECO:0000256" key="2">
    <source>
        <dbReference type="ARBA" id="ARBA00023125"/>
    </source>
</evidence>
<proteinExistence type="predicted"/>
<evidence type="ECO:0000313" key="5">
    <source>
        <dbReference type="EMBL" id="MCF4121312.1"/>
    </source>
</evidence>
<dbReference type="PANTHER" id="PTHR43537:SF45">
    <property type="entry name" value="GNTR FAMILY REGULATORY PROTEIN"/>
    <property type="match status" value="1"/>
</dbReference>
<dbReference type="PANTHER" id="PTHR43537">
    <property type="entry name" value="TRANSCRIPTIONAL REGULATOR, GNTR FAMILY"/>
    <property type="match status" value="1"/>
</dbReference>